<evidence type="ECO:0000313" key="2">
    <source>
        <dbReference type="Proteomes" id="UP000789366"/>
    </source>
</evidence>
<sequence>NNVTRTLRTYEHGKKALVEKPSEKERVKQSTTIETKFHVRQGKFMDDNGAQVRTDYPRATIDTTTIKNDVRDEILPVKSTKLINYTTKPDSNVKPRKKKVYTFTELILYKYSPLTKEIKCDFSLEATEYNLLSDNKHNMENESNHAPGRRRNSDHNSRIFGENNLYLAPAIRKNYELPPDMSFINELIVAQNRWIALLQSTENVLKRSYHFQQLDQQHQQFQPFAQKRRKLNECSFQLQSISPQQSIQQQSKHVIDMQEKLRPQSSAISLPTCHAPSYFGRRSCRNSKTLQSNSLRSSNFSSNPAQSGIPDKTLQLARSAATIPFLVKSPEFHLASQHKTVNDPSECVDKVSDHDSHMSTTDLNNASMVPAITANTVHDYSTVTNHPDAPENVNQEFSILNIIPSLISEKHRKAAFVENLVDTAGLIMEVIWANFAISPNAKIITLRVFLQETLRRSRTSYSTLQTALFYLFRIKHKIASLSQRSDLPPTPTSEHPPDVIQHSCQNNDPATCGRRMFLAALIVASKYLQDRNYSNRAWSKISGLSIEEINANEVCFLKLIDYNLFIAEDIFKRWSTLLLTHIQAISGPDISNPEAFRNAENQSEVTRFRETLRLMDPKTMECKRPLSFGIYPITPAVSAPGSPRE</sequence>
<dbReference type="EMBL" id="CAJVPW010019021">
    <property type="protein sequence ID" value="CAG8684643.1"/>
    <property type="molecule type" value="Genomic_DNA"/>
</dbReference>
<evidence type="ECO:0000313" key="1">
    <source>
        <dbReference type="EMBL" id="CAG8684643.1"/>
    </source>
</evidence>
<gene>
    <name evidence="1" type="ORF">SPELUC_LOCUS10348</name>
</gene>
<organism evidence="1 2">
    <name type="scientific">Cetraspora pellucida</name>
    <dbReference type="NCBI Taxonomy" id="1433469"/>
    <lineage>
        <taxon>Eukaryota</taxon>
        <taxon>Fungi</taxon>
        <taxon>Fungi incertae sedis</taxon>
        <taxon>Mucoromycota</taxon>
        <taxon>Glomeromycotina</taxon>
        <taxon>Glomeromycetes</taxon>
        <taxon>Diversisporales</taxon>
        <taxon>Gigasporaceae</taxon>
        <taxon>Cetraspora</taxon>
    </lineage>
</organism>
<accession>A0ACA9NYZ3</accession>
<name>A0ACA9NYZ3_9GLOM</name>
<keyword evidence="2" id="KW-1185">Reference proteome</keyword>
<proteinExistence type="predicted"/>
<comment type="caution">
    <text evidence="1">The sequence shown here is derived from an EMBL/GenBank/DDBJ whole genome shotgun (WGS) entry which is preliminary data.</text>
</comment>
<dbReference type="Proteomes" id="UP000789366">
    <property type="component" value="Unassembled WGS sequence"/>
</dbReference>
<reference evidence="1" key="1">
    <citation type="submission" date="2021-06" db="EMBL/GenBank/DDBJ databases">
        <authorList>
            <person name="Kallberg Y."/>
            <person name="Tangrot J."/>
            <person name="Rosling A."/>
        </authorList>
    </citation>
    <scope>NUCLEOTIDE SEQUENCE</scope>
    <source>
        <strain evidence="1">28 12/20/2015</strain>
    </source>
</reference>
<feature type="non-terminal residue" evidence="1">
    <location>
        <position position="1"/>
    </location>
</feature>
<protein>
    <submittedName>
        <fullName evidence="1">2921_t:CDS:1</fullName>
    </submittedName>
</protein>